<proteinExistence type="predicted"/>
<evidence type="ECO:0000256" key="1">
    <source>
        <dbReference type="SAM" id="SignalP"/>
    </source>
</evidence>
<name>A0A5C6ZJY8_9FLAO</name>
<accession>A0A5C6ZJY8</accession>
<evidence type="ECO:0000313" key="3">
    <source>
        <dbReference type="Proteomes" id="UP000321578"/>
    </source>
</evidence>
<gene>
    <name evidence="2" type="ORF">ESY86_08745</name>
</gene>
<dbReference type="EMBL" id="VORO01000007">
    <property type="protein sequence ID" value="TXD89458.1"/>
    <property type="molecule type" value="Genomic_DNA"/>
</dbReference>
<evidence type="ECO:0008006" key="4">
    <source>
        <dbReference type="Google" id="ProtNLM"/>
    </source>
</evidence>
<keyword evidence="1" id="KW-0732">Signal</keyword>
<dbReference type="OrthoDB" id="1438588at2"/>
<sequence length="242" mass="27727">MKPFKHLLAILLIVSGSFNFAQYPTQKPTDKPPTTQDSIAECITLKDMLKQIEARDKRLEATKQSKNNTMNSISQDVKNNQPNAEVGVVYSEDYNNLLTLELPSRVTGFEASKAIKMHPMQGMLSESLMYYWENGREIVIEKSASNRKRKTHSRVDFAKLMWVDSEADMESFLFFIGLDKHPELSKVNDVGESAYWNSKNQNLQMYYNGVSFMLPVIVSFDADLNKEKTIELANLIVEERIK</sequence>
<feature type="signal peptide" evidence="1">
    <location>
        <begin position="1"/>
        <end position="21"/>
    </location>
</feature>
<keyword evidence="3" id="KW-1185">Reference proteome</keyword>
<dbReference type="RefSeq" id="WP_147086211.1">
    <property type="nucleotide sequence ID" value="NZ_VORM01000006.1"/>
</dbReference>
<feature type="chain" id="PRO_5022768916" description="DUF3298 domain-containing protein" evidence="1">
    <location>
        <begin position="22"/>
        <end position="242"/>
    </location>
</feature>
<comment type="caution">
    <text evidence="2">The sequence shown here is derived from an EMBL/GenBank/DDBJ whole genome shotgun (WGS) entry which is preliminary data.</text>
</comment>
<evidence type="ECO:0000313" key="2">
    <source>
        <dbReference type="EMBL" id="TXD89458.1"/>
    </source>
</evidence>
<reference evidence="2 3" key="1">
    <citation type="submission" date="2019-08" db="EMBL/GenBank/DDBJ databases">
        <title>Genomes of Subsaximicrobium wynnwilliamsii strains.</title>
        <authorList>
            <person name="Bowman J.P."/>
        </authorList>
    </citation>
    <scope>NUCLEOTIDE SEQUENCE [LARGE SCALE GENOMIC DNA]</scope>
    <source>
        <strain evidence="2 3">2-80-2</strain>
    </source>
</reference>
<protein>
    <recommendedName>
        <fullName evidence="4">DUF3298 domain-containing protein</fullName>
    </recommendedName>
</protein>
<dbReference type="AlphaFoldDB" id="A0A5C6ZJY8"/>
<dbReference type="Proteomes" id="UP000321578">
    <property type="component" value="Unassembled WGS sequence"/>
</dbReference>
<organism evidence="2 3">
    <name type="scientific">Subsaximicrobium wynnwilliamsii</name>
    <dbReference type="NCBI Taxonomy" id="291179"/>
    <lineage>
        <taxon>Bacteria</taxon>
        <taxon>Pseudomonadati</taxon>
        <taxon>Bacteroidota</taxon>
        <taxon>Flavobacteriia</taxon>
        <taxon>Flavobacteriales</taxon>
        <taxon>Flavobacteriaceae</taxon>
        <taxon>Subsaximicrobium</taxon>
    </lineage>
</organism>